<dbReference type="AlphaFoldDB" id="A0AAP9DD00"/>
<dbReference type="Gene3D" id="3.40.190.290">
    <property type="match status" value="1"/>
</dbReference>
<dbReference type="EMBL" id="CP035382">
    <property type="protein sequence ID" value="QDK20552.1"/>
    <property type="molecule type" value="Genomic_DNA"/>
</dbReference>
<gene>
    <name evidence="6" type="ORF">ES815_20485</name>
</gene>
<dbReference type="Pfam" id="PF00126">
    <property type="entry name" value="HTH_1"/>
    <property type="match status" value="1"/>
</dbReference>
<dbReference type="PROSITE" id="PS50931">
    <property type="entry name" value="HTH_LYSR"/>
    <property type="match status" value="1"/>
</dbReference>
<dbReference type="FunFam" id="1.10.10.10:FF:000001">
    <property type="entry name" value="LysR family transcriptional regulator"/>
    <property type="match status" value="1"/>
</dbReference>
<protein>
    <submittedName>
        <fullName evidence="6">LysR family transcriptional regulator</fullName>
    </submittedName>
</protein>
<dbReference type="InterPro" id="IPR036390">
    <property type="entry name" value="WH_DNA-bd_sf"/>
</dbReference>
<evidence type="ECO:0000256" key="2">
    <source>
        <dbReference type="ARBA" id="ARBA00023015"/>
    </source>
</evidence>
<evidence type="ECO:0000256" key="1">
    <source>
        <dbReference type="ARBA" id="ARBA00009437"/>
    </source>
</evidence>
<evidence type="ECO:0000259" key="5">
    <source>
        <dbReference type="PROSITE" id="PS50931"/>
    </source>
</evidence>
<dbReference type="InterPro" id="IPR000847">
    <property type="entry name" value="LysR_HTH_N"/>
</dbReference>
<evidence type="ECO:0000256" key="3">
    <source>
        <dbReference type="ARBA" id="ARBA00023125"/>
    </source>
</evidence>
<dbReference type="InterPro" id="IPR058163">
    <property type="entry name" value="LysR-type_TF_proteobact-type"/>
</dbReference>
<dbReference type="CDD" id="cd08472">
    <property type="entry name" value="PBP2_CrgA_like_3"/>
    <property type="match status" value="1"/>
</dbReference>
<feature type="domain" description="HTH lysR-type" evidence="5">
    <location>
        <begin position="1"/>
        <end position="61"/>
    </location>
</feature>
<keyword evidence="3" id="KW-0238">DNA-binding</keyword>
<proteinExistence type="inferred from homology"/>
<evidence type="ECO:0000313" key="6">
    <source>
        <dbReference type="EMBL" id="QDK20552.1"/>
    </source>
</evidence>
<keyword evidence="4" id="KW-0804">Transcription</keyword>
<evidence type="ECO:0000313" key="7">
    <source>
        <dbReference type="Proteomes" id="UP000317812"/>
    </source>
</evidence>
<dbReference type="InterPro" id="IPR036388">
    <property type="entry name" value="WH-like_DNA-bd_sf"/>
</dbReference>
<reference evidence="6 7" key="1">
    <citation type="submission" date="2019-01" db="EMBL/GenBank/DDBJ databases">
        <title>Florfenicol resistance in Enterobacteriaceae and whole-genome sequence analysis of florfenicol-resistant Leclercia adecarboxylata strain R25.</title>
        <authorList>
            <person name="Bao Q."/>
            <person name="Ying Y."/>
        </authorList>
    </citation>
    <scope>NUCLEOTIDE SEQUENCE [LARGE SCALE GENOMIC DNA]</scope>
    <source>
        <strain evidence="6 7">R25</strain>
    </source>
</reference>
<evidence type="ECO:0000256" key="4">
    <source>
        <dbReference type="ARBA" id="ARBA00023163"/>
    </source>
</evidence>
<dbReference type="GO" id="GO:0006351">
    <property type="term" value="P:DNA-templated transcription"/>
    <property type="evidence" value="ECO:0007669"/>
    <property type="project" value="TreeGrafter"/>
</dbReference>
<accession>A0AAP9DD00</accession>
<dbReference type="Pfam" id="PF03466">
    <property type="entry name" value="LysR_substrate"/>
    <property type="match status" value="1"/>
</dbReference>
<keyword evidence="2" id="KW-0805">Transcription regulation</keyword>
<dbReference type="GO" id="GO:0043565">
    <property type="term" value="F:sequence-specific DNA binding"/>
    <property type="evidence" value="ECO:0007669"/>
    <property type="project" value="TreeGrafter"/>
</dbReference>
<dbReference type="PANTHER" id="PTHR30537">
    <property type="entry name" value="HTH-TYPE TRANSCRIPTIONAL REGULATOR"/>
    <property type="match status" value="1"/>
</dbReference>
<dbReference type="InterPro" id="IPR005119">
    <property type="entry name" value="LysR_subst-bd"/>
</dbReference>
<dbReference type="RefSeq" id="WP_142489439.1">
    <property type="nucleotide sequence ID" value="NZ_CP035382.1"/>
</dbReference>
<name>A0AAP9DD00_9ENTR</name>
<dbReference type="Gene3D" id="1.10.10.10">
    <property type="entry name" value="Winged helix-like DNA-binding domain superfamily/Winged helix DNA-binding domain"/>
    <property type="match status" value="1"/>
</dbReference>
<dbReference type="PANTHER" id="PTHR30537:SF72">
    <property type="entry name" value="LYSR FAMILY TRANSCRIPTIONAL REGULATOR"/>
    <property type="match status" value="1"/>
</dbReference>
<dbReference type="SUPFAM" id="SSF46785">
    <property type="entry name" value="Winged helix' DNA-binding domain"/>
    <property type="match status" value="1"/>
</dbReference>
<dbReference type="Proteomes" id="UP000317812">
    <property type="component" value="Chromosome"/>
</dbReference>
<dbReference type="GO" id="GO:0003700">
    <property type="term" value="F:DNA-binding transcription factor activity"/>
    <property type="evidence" value="ECO:0007669"/>
    <property type="project" value="InterPro"/>
</dbReference>
<organism evidence="6 7">
    <name type="scientific">Leclercia adecarboxylata</name>
    <dbReference type="NCBI Taxonomy" id="83655"/>
    <lineage>
        <taxon>Bacteria</taxon>
        <taxon>Pseudomonadati</taxon>
        <taxon>Pseudomonadota</taxon>
        <taxon>Gammaproteobacteria</taxon>
        <taxon>Enterobacterales</taxon>
        <taxon>Enterobacteriaceae</taxon>
        <taxon>Leclercia</taxon>
    </lineage>
</organism>
<comment type="similarity">
    <text evidence="1">Belongs to the LysR transcriptional regulatory family.</text>
</comment>
<sequence>MQINVYELMRIFIEIVESGSFSQTSENLQIHRPAVTRAIKQLEQHTGVRLLHRTTRRITLTPEGEEFYRSSKPLLEQTDALLGSFVAGRSLCGQLRVDMPVSIAAMLVVPRLPDFYRHYPGIEVVLSSSDRRKDMLRDGLDCIVRVGPLEDGDYVARSLGKIQLVTCASPAYLAEYGVPETLDDLQNHQGVNWFNINSRQIMPWVFQSPSGIEELNLAGKLVLDNSEVYIAAGLAGLGLLQGMDFFLRPYINDGRLVEVLPGHPVPARQLSVLYPHRHISPKVRVFTQWLETVLKAYT</sequence>
<dbReference type="SUPFAM" id="SSF53850">
    <property type="entry name" value="Periplasmic binding protein-like II"/>
    <property type="match status" value="1"/>
</dbReference>